<evidence type="ECO:0000256" key="1">
    <source>
        <dbReference type="ARBA" id="ARBA00001650"/>
    </source>
</evidence>
<evidence type="ECO:0000313" key="10">
    <source>
        <dbReference type="Proteomes" id="UP000184436"/>
    </source>
</evidence>
<dbReference type="AlphaFoldDB" id="A0A1M4U2W3"/>
<dbReference type="InterPro" id="IPR008979">
    <property type="entry name" value="Galactose-bd-like_sf"/>
</dbReference>
<accession>A0A1M4U2W3</accession>
<dbReference type="Proteomes" id="UP000184436">
    <property type="component" value="Unassembled WGS sequence"/>
</dbReference>
<keyword evidence="6" id="KW-0963">Cytoplasm</keyword>
<dbReference type="GO" id="GO:0000224">
    <property type="term" value="F:peptide-N4-(N-acetyl-beta-glucosaminyl)asparagine amidase activity"/>
    <property type="evidence" value="ECO:0007669"/>
    <property type="project" value="UniProtKB-EC"/>
</dbReference>
<dbReference type="EMBL" id="FQVD01000003">
    <property type="protein sequence ID" value="SHE51119.1"/>
    <property type="molecule type" value="Genomic_DNA"/>
</dbReference>
<evidence type="ECO:0000256" key="7">
    <source>
        <dbReference type="ARBA" id="ARBA00032901"/>
    </source>
</evidence>
<reference evidence="9 10" key="1">
    <citation type="submission" date="2016-11" db="EMBL/GenBank/DDBJ databases">
        <authorList>
            <person name="Jaros S."/>
            <person name="Januszkiewicz K."/>
            <person name="Wedrychowicz H."/>
        </authorList>
    </citation>
    <scope>NUCLEOTIDE SEQUENCE [LARGE SCALE GENOMIC DNA]</scope>
    <source>
        <strain evidence="9 10">DSM 26883</strain>
    </source>
</reference>
<proteinExistence type="predicted"/>
<protein>
    <recommendedName>
        <fullName evidence="5">Peptide-N(4)-(N-acetyl-beta-glucosaminyl)asparagine amidase</fullName>
        <ecNumber evidence="4">3.5.1.52</ecNumber>
    </recommendedName>
    <alternativeName>
        <fullName evidence="7">Peptide:N-glycanase</fullName>
    </alternativeName>
</protein>
<dbReference type="STRING" id="871325.SAMN05444349_1036"/>
<evidence type="ECO:0000259" key="8">
    <source>
        <dbReference type="Pfam" id="PF01841"/>
    </source>
</evidence>
<dbReference type="PANTHER" id="PTHR35532">
    <property type="entry name" value="SIMILAR TO POLYHYDROXYALKANOATE DEPOLYMERASE"/>
    <property type="match status" value="1"/>
</dbReference>
<dbReference type="GO" id="GO:0005737">
    <property type="term" value="C:cytoplasm"/>
    <property type="evidence" value="ECO:0007669"/>
    <property type="project" value="UniProtKB-SubCell"/>
</dbReference>
<sequence>MKTPIKLIFISLLTIIVSFYSCSEIRKESHIPSLLDTALQQAKNNRSELEKVLSYYRLHPADSLKYRAACFLIENMPYYTYYKGERLEQYLTFYSLLRETRGTNITPRAVVDSVYYMYGPFHLDSLQSYKDIETVDSAYLCNNIEWAFKVWYEQPWGKNVSFTDFCEYILPYRIANETLSDWREDIYHKYNHLLDSFRISDIVDKDDPAVAARCLLDSLRKRSKFFTTTVPPELPHVGPEVAQNRTGSCRELSDYVVYVCRALGIPCAIDFMPIHGDGNDGHQWVSFSGRYGDLYYQEFLDALKEVRNSKIYGSSKIKVYRNTFSLNCDMKEEMQKLDSVVVPFFKSPHVIDVTDLYAKSYKKELKIPSKLIYKGKPHSRIAYLCASSRMSWEPVAWTEFDGQNLVFSNIQRGPVMRVATYEQGHLRFWTDPFEVTISNEFHFFTPLDSVQDVTLFSKYPLQSEEKFQNRMLGGTFEVSNDPAFQQKEIIHMIGRKPERLQTVVYLNSVKPYRYIRYVGPEEAHCNVAEITFYAVNDTIPLKGRAMGTPGCYQKDGSHEYPNVFDGNTETSFDCLAASGGWAGLDLGSPKRIGRIVYTPRNYDNYIRPGDEYELFCCIGRDKWDSFGVQISKADTLVYKDVPVNALLLLKNYSRGTQERIFAYENGKQVWK</sequence>
<dbReference type="Pfam" id="PF01841">
    <property type="entry name" value="Transglut_core"/>
    <property type="match status" value="1"/>
</dbReference>
<evidence type="ECO:0000256" key="2">
    <source>
        <dbReference type="ARBA" id="ARBA00001947"/>
    </source>
</evidence>
<dbReference type="SUPFAM" id="SSF49785">
    <property type="entry name" value="Galactose-binding domain-like"/>
    <property type="match status" value="1"/>
</dbReference>
<comment type="subcellular location">
    <subcellularLocation>
        <location evidence="3">Cytoplasm</location>
    </subcellularLocation>
</comment>
<evidence type="ECO:0000313" key="9">
    <source>
        <dbReference type="EMBL" id="SHE51119.1"/>
    </source>
</evidence>
<evidence type="ECO:0000256" key="4">
    <source>
        <dbReference type="ARBA" id="ARBA00012158"/>
    </source>
</evidence>
<gene>
    <name evidence="9" type="ORF">SAMN05444349_1036</name>
</gene>
<organism evidence="9 10">
    <name type="scientific">Bacteroides faecichinchillae</name>
    <dbReference type="NCBI Taxonomy" id="871325"/>
    <lineage>
        <taxon>Bacteria</taxon>
        <taxon>Pseudomonadati</taxon>
        <taxon>Bacteroidota</taxon>
        <taxon>Bacteroidia</taxon>
        <taxon>Bacteroidales</taxon>
        <taxon>Bacteroidaceae</taxon>
        <taxon>Bacteroides</taxon>
    </lineage>
</organism>
<comment type="cofactor">
    <cofactor evidence="2">
        <name>Zn(2+)</name>
        <dbReference type="ChEBI" id="CHEBI:29105"/>
    </cofactor>
</comment>
<dbReference type="EC" id="3.5.1.52" evidence="4"/>
<evidence type="ECO:0000256" key="3">
    <source>
        <dbReference type="ARBA" id="ARBA00004496"/>
    </source>
</evidence>
<dbReference type="PROSITE" id="PS51257">
    <property type="entry name" value="PROKAR_LIPOPROTEIN"/>
    <property type="match status" value="1"/>
</dbReference>
<name>A0A1M4U2W3_9BACE</name>
<feature type="domain" description="Transglutaminase-like" evidence="8">
    <location>
        <begin position="205"/>
        <end position="287"/>
    </location>
</feature>
<evidence type="ECO:0000256" key="5">
    <source>
        <dbReference type="ARBA" id="ARBA00018546"/>
    </source>
</evidence>
<evidence type="ECO:0000256" key="6">
    <source>
        <dbReference type="ARBA" id="ARBA00022490"/>
    </source>
</evidence>
<dbReference type="Gene3D" id="2.60.120.260">
    <property type="entry name" value="Galactose-binding domain-like"/>
    <property type="match status" value="2"/>
</dbReference>
<dbReference type="InterPro" id="IPR002931">
    <property type="entry name" value="Transglutaminase-like"/>
</dbReference>
<dbReference type="SUPFAM" id="SSF54001">
    <property type="entry name" value="Cysteine proteinases"/>
    <property type="match status" value="1"/>
</dbReference>
<dbReference type="RefSeq" id="WP_025074027.1">
    <property type="nucleotide sequence ID" value="NZ_FQVD01000003.1"/>
</dbReference>
<keyword evidence="10" id="KW-1185">Reference proteome</keyword>
<dbReference type="PANTHER" id="PTHR35532:SF5">
    <property type="entry name" value="CARBOHYDRATE-BINDING DOMAIN-CONTAINING PROTEIN"/>
    <property type="match status" value="1"/>
</dbReference>
<comment type="catalytic activity">
    <reaction evidence="1">
        <text>Hydrolysis of an N(4)-(acetyl-beta-D-glucosaminyl)asparagine residue in which the glucosamine residue may be further glycosylated, to yield a (substituted) N-acetyl-beta-D-glucosaminylamine and a peptide containing an aspartate residue.</text>
        <dbReference type="EC" id="3.5.1.52"/>
    </reaction>
</comment>
<dbReference type="InterPro" id="IPR038765">
    <property type="entry name" value="Papain-like_cys_pep_sf"/>
</dbReference>
<dbReference type="OrthoDB" id="679512at2"/>